<protein>
    <recommendedName>
        <fullName evidence="5">Extracellular membrane protein CFEM domain-containing protein</fullName>
    </recommendedName>
</protein>
<evidence type="ECO:0000313" key="3">
    <source>
        <dbReference type="EMBL" id="EPS44043.1"/>
    </source>
</evidence>
<sequence>MRFSTVFIAAMAALPSTITAFSLYDIDQNFGDVGKTCASQYSIPLMSCGRLPGTCSDACQEQLKSLEKTLQKVCSGSKGPENLLLIALNNGLVGSLCSNGNSGSPVTSAGSSSPTFQAGPGKVATSSVIQLSFSGVSSEGAEAAPTGLIIDTSTPESPASQTVAFPANTYAPTTMQSSTSPTSTSSNSNSGSSNGSPFSSQDDAPSSATAIRASVMGIAIGVLALVANIA</sequence>
<feature type="compositionally biased region" description="Low complexity" evidence="1">
    <location>
        <begin position="177"/>
        <end position="200"/>
    </location>
</feature>
<feature type="region of interest" description="Disordered" evidence="1">
    <location>
        <begin position="171"/>
        <end position="205"/>
    </location>
</feature>
<dbReference type="OMA" id="GVCKDAK"/>
<dbReference type="OrthoDB" id="5396395at2759"/>
<organism evidence="3 4">
    <name type="scientific">Dactylellina haptotyla (strain CBS 200.50)</name>
    <name type="common">Nematode-trapping fungus</name>
    <name type="synonym">Monacrosporium haptotylum</name>
    <dbReference type="NCBI Taxonomy" id="1284197"/>
    <lineage>
        <taxon>Eukaryota</taxon>
        <taxon>Fungi</taxon>
        <taxon>Dikarya</taxon>
        <taxon>Ascomycota</taxon>
        <taxon>Pezizomycotina</taxon>
        <taxon>Orbiliomycetes</taxon>
        <taxon>Orbiliales</taxon>
        <taxon>Orbiliaceae</taxon>
        <taxon>Dactylellina</taxon>
    </lineage>
</organism>
<comment type="caution">
    <text evidence="3">The sequence shown here is derived from an EMBL/GenBank/DDBJ whole genome shotgun (WGS) entry which is preliminary data.</text>
</comment>
<reference evidence="3 4" key="1">
    <citation type="journal article" date="2013" name="PLoS Genet.">
        <title>Genomic mechanisms accounting for the adaptation to parasitism in nematode-trapping fungi.</title>
        <authorList>
            <person name="Meerupati T."/>
            <person name="Andersson K.M."/>
            <person name="Friman E."/>
            <person name="Kumar D."/>
            <person name="Tunlid A."/>
            <person name="Ahren D."/>
        </authorList>
    </citation>
    <scope>NUCLEOTIDE SEQUENCE [LARGE SCALE GENOMIC DNA]</scope>
    <source>
        <strain evidence="3 4">CBS 200.50</strain>
    </source>
</reference>
<accession>S8BX25</accession>
<gene>
    <name evidence="3" type="ORF">H072_1935</name>
</gene>
<evidence type="ECO:0008006" key="5">
    <source>
        <dbReference type="Google" id="ProtNLM"/>
    </source>
</evidence>
<evidence type="ECO:0000256" key="1">
    <source>
        <dbReference type="SAM" id="MobiDB-lite"/>
    </source>
</evidence>
<dbReference type="Proteomes" id="UP000015100">
    <property type="component" value="Unassembled WGS sequence"/>
</dbReference>
<feature type="signal peptide" evidence="2">
    <location>
        <begin position="1"/>
        <end position="20"/>
    </location>
</feature>
<proteinExistence type="predicted"/>
<dbReference type="HOGENOM" id="CLU_1204721_0_0_1"/>
<reference evidence="4" key="2">
    <citation type="submission" date="2013-04" db="EMBL/GenBank/DDBJ databases">
        <title>Genomic mechanisms accounting for the adaptation to parasitism in nematode-trapping fungi.</title>
        <authorList>
            <person name="Ahren D.G."/>
        </authorList>
    </citation>
    <scope>NUCLEOTIDE SEQUENCE [LARGE SCALE GENOMIC DNA]</scope>
    <source>
        <strain evidence="4">CBS 200.50</strain>
    </source>
</reference>
<evidence type="ECO:0000256" key="2">
    <source>
        <dbReference type="SAM" id="SignalP"/>
    </source>
</evidence>
<name>S8BX25_DACHA</name>
<keyword evidence="2" id="KW-0732">Signal</keyword>
<keyword evidence="4" id="KW-1185">Reference proteome</keyword>
<dbReference type="EMBL" id="AQGS01000059">
    <property type="protein sequence ID" value="EPS44043.1"/>
    <property type="molecule type" value="Genomic_DNA"/>
</dbReference>
<feature type="chain" id="PRO_5004549216" description="Extracellular membrane protein CFEM domain-containing protein" evidence="2">
    <location>
        <begin position="21"/>
        <end position="230"/>
    </location>
</feature>
<evidence type="ECO:0000313" key="4">
    <source>
        <dbReference type="Proteomes" id="UP000015100"/>
    </source>
</evidence>
<dbReference type="AlphaFoldDB" id="S8BX25"/>